<proteinExistence type="predicted"/>
<dbReference type="Proteomes" id="UP000199672">
    <property type="component" value="Unassembled WGS sequence"/>
</dbReference>
<gene>
    <name evidence="2" type="ORF">SAMN05216297_11062</name>
</gene>
<sequence length="295" mass="34438">MLSVLIPVYNYNIFKLVEILHNQISDCDIPFEIICLDDASQEFTIENQRINQFQNCSFSILEKNIGRSAIRNVLAQKAIYENLLFLDADTIPVHHNFILNYISELKNNPKVVFGGIVYENKKPAEEFLLRWSYGKEREALNISQRNQNPSQSALVSNLLIKKEIAVRYPFDETITQYGYEDLLFFAVLKSNHIEIKHIENPVFHLNLETSIVFLNKTKTALENLVFLNKQNKISINESRIIASFELLKMTKLFSVFYFIFRKLKSKIERNLVSKNPSLFLFDIYKLGYFSSLKSK</sequence>
<dbReference type="InterPro" id="IPR029044">
    <property type="entry name" value="Nucleotide-diphossugar_trans"/>
</dbReference>
<dbReference type="OrthoDB" id="761861at2"/>
<protein>
    <submittedName>
        <fullName evidence="2">Glycosyl transferase family 2</fullName>
    </submittedName>
</protein>
<dbReference type="STRING" id="739143.SAMN05216297_11062"/>
<dbReference type="CDD" id="cd00761">
    <property type="entry name" value="Glyco_tranf_GTA_type"/>
    <property type="match status" value="1"/>
</dbReference>
<feature type="domain" description="Glycosyltransferase 2-like" evidence="1">
    <location>
        <begin position="3"/>
        <end position="135"/>
    </location>
</feature>
<evidence type="ECO:0000313" key="3">
    <source>
        <dbReference type="Proteomes" id="UP000199672"/>
    </source>
</evidence>
<dbReference type="EMBL" id="FOMH01000010">
    <property type="protein sequence ID" value="SFD63128.1"/>
    <property type="molecule type" value="Genomic_DNA"/>
</dbReference>
<dbReference type="InterPro" id="IPR001173">
    <property type="entry name" value="Glyco_trans_2-like"/>
</dbReference>
<keyword evidence="2" id="KW-0808">Transferase</keyword>
<reference evidence="3" key="1">
    <citation type="submission" date="2016-10" db="EMBL/GenBank/DDBJ databases">
        <authorList>
            <person name="Varghese N."/>
            <person name="Submissions S."/>
        </authorList>
    </citation>
    <scope>NUCLEOTIDE SEQUENCE [LARGE SCALE GENOMIC DNA]</scope>
    <source>
        <strain evidence="3">CGMCC 1.10370</strain>
    </source>
</reference>
<dbReference type="RefSeq" id="WP_091495966.1">
    <property type="nucleotide sequence ID" value="NZ_FOMH01000010.1"/>
</dbReference>
<dbReference type="PANTHER" id="PTHR43685:SF2">
    <property type="entry name" value="GLYCOSYLTRANSFERASE 2-LIKE DOMAIN-CONTAINING PROTEIN"/>
    <property type="match status" value="1"/>
</dbReference>
<dbReference type="AlphaFoldDB" id="A0A1I1U0K9"/>
<name>A0A1I1U0K9_9FLAO</name>
<keyword evidence="3" id="KW-1185">Reference proteome</keyword>
<dbReference type="SUPFAM" id="SSF53448">
    <property type="entry name" value="Nucleotide-diphospho-sugar transferases"/>
    <property type="match status" value="1"/>
</dbReference>
<evidence type="ECO:0000259" key="1">
    <source>
        <dbReference type="Pfam" id="PF00535"/>
    </source>
</evidence>
<evidence type="ECO:0000313" key="2">
    <source>
        <dbReference type="EMBL" id="SFD63128.1"/>
    </source>
</evidence>
<dbReference type="Gene3D" id="3.90.550.10">
    <property type="entry name" value="Spore Coat Polysaccharide Biosynthesis Protein SpsA, Chain A"/>
    <property type="match status" value="1"/>
</dbReference>
<accession>A0A1I1U0K9</accession>
<dbReference type="InterPro" id="IPR050834">
    <property type="entry name" value="Glycosyltransf_2"/>
</dbReference>
<organism evidence="2 3">
    <name type="scientific">Flavobacterium phragmitis</name>
    <dbReference type="NCBI Taxonomy" id="739143"/>
    <lineage>
        <taxon>Bacteria</taxon>
        <taxon>Pseudomonadati</taxon>
        <taxon>Bacteroidota</taxon>
        <taxon>Flavobacteriia</taxon>
        <taxon>Flavobacteriales</taxon>
        <taxon>Flavobacteriaceae</taxon>
        <taxon>Flavobacterium</taxon>
    </lineage>
</organism>
<dbReference type="GO" id="GO:0016740">
    <property type="term" value="F:transferase activity"/>
    <property type="evidence" value="ECO:0007669"/>
    <property type="project" value="UniProtKB-KW"/>
</dbReference>
<dbReference type="Pfam" id="PF00535">
    <property type="entry name" value="Glycos_transf_2"/>
    <property type="match status" value="1"/>
</dbReference>
<dbReference type="PANTHER" id="PTHR43685">
    <property type="entry name" value="GLYCOSYLTRANSFERASE"/>
    <property type="match status" value="1"/>
</dbReference>